<evidence type="ECO:0000313" key="4">
    <source>
        <dbReference type="Proteomes" id="UP000310636"/>
    </source>
</evidence>
<name>A0A4S4BNJ5_9BACL</name>
<dbReference type="InterPro" id="IPR055170">
    <property type="entry name" value="GFO_IDH_MocA-like_dom"/>
</dbReference>
<dbReference type="AlphaFoldDB" id="A0A4S4BNJ5"/>
<dbReference type="SUPFAM" id="SSF55347">
    <property type="entry name" value="Glyceraldehyde-3-phosphate dehydrogenase-like, C-terminal domain"/>
    <property type="match status" value="1"/>
</dbReference>
<dbReference type="GO" id="GO:0016491">
    <property type="term" value="F:oxidoreductase activity"/>
    <property type="evidence" value="ECO:0007669"/>
    <property type="project" value="UniProtKB-KW"/>
</dbReference>
<reference evidence="3 4" key="1">
    <citation type="submission" date="2019-04" db="EMBL/GenBank/DDBJ databases">
        <title>Cohnella sp. nov. isolated from preserved vegetables.</title>
        <authorList>
            <person name="Lin S.-Y."/>
            <person name="Hung M.-H."/>
            <person name="Young C.-C."/>
        </authorList>
    </citation>
    <scope>NUCLEOTIDE SEQUENCE [LARGE SCALE GENOMIC DNA]</scope>
    <source>
        <strain evidence="3 4">CC-MHH1044</strain>
    </source>
</reference>
<evidence type="ECO:0000313" key="3">
    <source>
        <dbReference type="EMBL" id="THF76444.1"/>
    </source>
</evidence>
<dbReference type="InterPro" id="IPR036291">
    <property type="entry name" value="NAD(P)-bd_dom_sf"/>
</dbReference>
<dbReference type="SUPFAM" id="SSF51735">
    <property type="entry name" value="NAD(P)-binding Rossmann-fold domains"/>
    <property type="match status" value="1"/>
</dbReference>
<evidence type="ECO:0000259" key="2">
    <source>
        <dbReference type="Pfam" id="PF22725"/>
    </source>
</evidence>
<evidence type="ECO:0000256" key="1">
    <source>
        <dbReference type="ARBA" id="ARBA00023002"/>
    </source>
</evidence>
<dbReference type="Proteomes" id="UP000310636">
    <property type="component" value="Unassembled WGS sequence"/>
</dbReference>
<dbReference type="Gene3D" id="3.40.50.720">
    <property type="entry name" value="NAD(P)-binding Rossmann-like Domain"/>
    <property type="match status" value="1"/>
</dbReference>
<keyword evidence="4" id="KW-1185">Reference proteome</keyword>
<comment type="caution">
    <text evidence="3">The sequence shown here is derived from an EMBL/GenBank/DDBJ whole genome shotgun (WGS) entry which is preliminary data.</text>
</comment>
<dbReference type="InterPro" id="IPR050463">
    <property type="entry name" value="Gfo/Idh/MocA_oxidrdct_glycsds"/>
</dbReference>
<keyword evidence="1" id="KW-0560">Oxidoreductase</keyword>
<dbReference type="EMBL" id="SSOB01000025">
    <property type="protein sequence ID" value="THF76444.1"/>
    <property type="molecule type" value="Genomic_DNA"/>
</dbReference>
<accession>A0A4S4BNJ5</accession>
<protein>
    <submittedName>
        <fullName evidence="3">Gfo/Idh/MocA family oxidoreductase</fullName>
    </submittedName>
</protein>
<proteinExistence type="predicted"/>
<feature type="domain" description="GFO/IDH/MocA-like oxidoreductase" evidence="2">
    <location>
        <begin position="155"/>
        <end position="281"/>
    </location>
</feature>
<dbReference type="PANTHER" id="PTHR43818:SF11">
    <property type="entry name" value="BCDNA.GH03377"/>
    <property type="match status" value="1"/>
</dbReference>
<sequence length="358" mass="39654">MNQKDGMNYAPVGKPVPVVRPGEFVIAAIALDHGHVYGMVNGLLEAGAAIKWVYDVDRQRAEAFKRTYPQVTIASSEQQVLDDPDVRLVASAAITSERCALGLRVMDAGKDYFTDKAPFTTLEQLAAARAKVLETGRKYMVYYSERLHVEAAVYAGQLIEQGAIGRVVQVSGFGPHRLNAAARPQWFFERERYGGILCDIGSHQVEQFLHYAGCKSGELLHSKVANYSCPDYPELEDFGDATFVGDNGATGYFRVDWLTPDGLSVWGDGRTLILGTEGYIELRKYVDIARERTGNHVYLANREGEFHFQVDGQVGFPFFGRLILDCLNRTENAMTQQHAFLAAELCLKAQAEAVRISG</sequence>
<gene>
    <name evidence="3" type="ORF">E6C55_19160</name>
</gene>
<dbReference type="RefSeq" id="WP_136371476.1">
    <property type="nucleotide sequence ID" value="NZ_SSOB01000025.1"/>
</dbReference>
<organism evidence="3 4">
    <name type="scientific">Cohnella fermenti</name>
    <dbReference type="NCBI Taxonomy" id="2565925"/>
    <lineage>
        <taxon>Bacteria</taxon>
        <taxon>Bacillati</taxon>
        <taxon>Bacillota</taxon>
        <taxon>Bacilli</taxon>
        <taxon>Bacillales</taxon>
        <taxon>Paenibacillaceae</taxon>
        <taxon>Cohnella</taxon>
    </lineage>
</organism>
<dbReference type="PANTHER" id="PTHR43818">
    <property type="entry name" value="BCDNA.GH03377"/>
    <property type="match status" value="1"/>
</dbReference>
<dbReference type="Gene3D" id="3.30.360.10">
    <property type="entry name" value="Dihydrodipicolinate Reductase, domain 2"/>
    <property type="match status" value="1"/>
</dbReference>
<dbReference type="Pfam" id="PF22725">
    <property type="entry name" value="GFO_IDH_MocA_C3"/>
    <property type="match status" value="1"/>
</dbReference>
<dbReference type="OrthoDB" id="9768836at2"/>